<dbReference type="OrthoDB" id="9805629at2"/>
<dbReference type="EMBL" id="JQAN02000014">
    <property type="protein sequence ID" value="PPD57404.1"/>
    <property type="molecule type" value="Genomic_DNA"/>
</dbReference>
<dbReference type="InterPro" id="IPR029063">
    <property type="entry name" value="SAM-dependent_MTases_sf"/>
</dbReference>
<dbReference type="Gene3D" id="1.10.1020.10">
    <property type="entry name" value="Adenine-specific Methyltransferase, Domain 2"/>
    <property type="match status" value="1"/>
</dbReference>
<dbReference type="RefSeq" id="WP_102331599.1">
    <property type="nucleotide sequence ID" value="NZ_CP058566.2"/>
</dbReference>
<keyword evidence="10" id="KW-1185">Reference proteome</keyword>
<dbReference type="Pfam" id="PF02086">
    <property type="entry name" value="MethyltransfD12"/>
    <property type="match status" value="1"/>
</dbReference>
<evidence type="ECO:0000313" key="10">
    <source>
        <dbReference type="Proteomes" id="UP000235653"/>
    </source>
</evidence>
<protein>
    <recommendedName>
        <fullName evidence="2 8">Site-specific DNA-methyltransferase (adenine-specific)</fullName>
        <ecNumber evidence="2 8">2.1.1.72</ecNumber>
    </recommendedName>
</protein>
<evidence type="ECO:0000256" key="3">
    <source>
        <dbReference type="ARBA" id="ARBA00022603"/>
    </source>
</evidence>
<dbReference type="InterPro" id="IPR023095">
    <property type="entry name" value="Ade_MeTrfase_dom_2"/>
</dbReference>
<dbReference type="InterPro" id="IPR012263">
    <property type="entry name" value="M_m6A_EcoRV"/>
</dbReference>
<evidence type="ECO:0000256" key="4">
    <source>
        <dbReference type="ARBA" id="ARBA00022679"/>
    </source>
</evidence>
<dbReference type="Proteomes" id="UP000235653">
    <property type="component" value="Unassembled WGS sequence"/>
</dbReference>
<keyword evidence="3 8" id="KW-0489">Methyltransferase</keyword>
<feature type="binding site" evidence="7">
    <location>
        <position position="80"/>
    </location>
    <ligand>
        <name>S-adenosyl-L-methionine</name>
        <dbReference type="ChEBI" id="CHEBI:59789"/>
    </ligand>
</feature>
<evidence type="ECO:0000256" key="1">
    <source>
        <dbReference type="ARBA" id="ARBA00006594"/>
    </source>
</evidence>
<dbReference type="NCBIfam" id="TIGR00571">
    <property type="entry name" value="dam"/>
    <property type="match status" value="1"/>
</dbReference>
<dbReference type="GO" id="GO:0032259">
    <property type="term" value="P:methylation"/>
    <property type="evidence" value="ECO:0007669"/>
    <property type="project" value="UniProtKB-KW"/>
</dbReference>
<gene>
    <name evidence="9" type="ORF">JP09_009560</name>
</gene>
<dbReference type="AlphaFoldDB" id="A0A2P5P527"/>
<comment type="caution">
    <text evidence="9">The sequence shown here is derived from an EMBL/GenBank/DDBJ whole genome shotgun (WGS) entry which is preliminary data.</text>
</comment>
<feature type="binding site" evidence="7">
    <location>
        <position position="203"/>
    </location>
    <ligand>
        <name>S-adenosyl-L-methionine</name>
        <dbReference type="ChEBI" id="CHEBI:59789"/>
    </ligand>
</feature>
<evidence type="ECO:0000256" key="7">
    <source>
        <dbReference type="PIRSR" id="PIRSR000398-1"/>
    </source>
</evidence>
<keyword evidence="4 8" id="KW-0808">Transferase</keyword>
<evidence type="ECO:0000256" key="8">
    <source>
        <dbReference type="RuleBase" id="RU361257"/>
    </source>
</evidence>
<evidence type="ECO:0000256" key="6">
    <source>
        <dbReference type="ARBA" id="ARBA00047942"/>
    </source>
</evidence>
<dbReference type="Gene3D" id="3.40.50.150">
    <property type="entry name" value="Vaccinia Virus protein VP39"/>
    <property type="match status" value="1"/>
</dbReference>
<comment type="catalytic activity">
    <reaction evidence="6 8">
        <text>a 2'-deoxyadenosine in DNA + S-adenosyl-L-methionine = an N(6)-methyl-2'-deoxyadenosine in DNA + S-adenosyl-L-homocysteine + H(+)</text>
        <dbReference type="Rhea" id="RHEA:15197"/>
        <dbReference type="Rhea" id="RHEA-COMP:12418"/>
        <dbReference type="Rhea" id="RHEA-COMP:12419"/>
        <dbReference type="ChEBI" id="CHEBI:15378"/>
        <dbReference type="ChEBI" id="CHEBI:57856"/>
        <dbReference type="ChEBI" id="CHEBI:59789"/>
        <dbReference type="ChEBI" id="CHEBI:90615"/>
        <dbReference type="ChEBI" id="CHEBI:90616"/>
        <dbReference type="EC" id="2.1.1.72"/>
    </reaction>
</comment>
<dbReference type="EC" id="2.1.1.72" evidence="2 8"/>
<dbReference type="SUPFAM" id="SSF53335">
    <property type="entry name" value="S-adenosyl-L-methionine-dependent methyltransferases"/>
    <property type="match status" value="1"/>
</dbReference>
<evidence type="ECO:0000256" key="2">
    <source>
        <dbReference type="ARBA" id="ARBA00011900"/>
    </source>
</evidence>
<accession>A0A2P5P527</accession>
<dbReference type="PROSITE" id="PS00092">
    <property type="entry name" value="N6_MTASE"/>
    <property type="match status" value="1"/>
</dbReference>
<dbReference type="PRINTS" id="PR00505">
    <property type="entry name" value="D12N6MTFRASE"/>
</dbReference>
<dbReference type="InterPro" id="IPR002052">
    <property type="entry name" value="DNA_methylase_N6_adenine_CS"/>
</dbReference>
<dbReference type="PANTHER" id="PTHR30481">
    <property type="entry name" value="DNA ADENINE METHYLASE"/>
    <property type="match status" value="1"/>
</dbReference>
<reference evidence="9 10" key="1">
    <citation type="journal article" date="2017" name="ISME J.">
        <title>Grape pomace compost harbors organohalide-respiring Dehalogenimonas species with novel reductive dehalogenase genes.</title>
        <authorList>
            <person name="Yang Y."/>
            <person name="Higgins S.A."/>
            <person name="Yan J."/>
            <person name="Simsir B."/>
            <person name="Chourey K."/>
            <person name="Iyer R."/>
            <person name="Hettich R.L."/>
            <person name="Baldwin B."/>
            <person name="Ogles D.M."/>
            <person name="Loffler F.E."/>
        </authorList>
    </citation>
    <scope>NUCLEOTIDE SEQUENCE [LARGE SCALE GENOMIC DNA]</scope>
    <source>
        <strain evidence="9 10">GP</strain>
    </source>
</reference>
<feature type="binding site" evidence="7">
    <location>
        <position position="33"/>
    </location>
    <ligand>
        <name>S-adenosyl-L-methionine</name>
        <dbReference type="ChEBI" id="CHEBI:59789"/>
    </ligand>
</feature>
<feature type="binding site" evidence="7">
    <location>
        <position position="37"/>
    </location>
    <ligand>
        <name>S-adenosyl-L-methionine</name>
        <dbReference type="ChEBI" id="CHEBI:59789"/>
    </ligand>
</feature>
<dbReference type="GO" id="GO:0043565">
    <property type="term" value="F:sequence-specific DNA binding"/>
    <property type="evidence" value="ECO:0007669"/>
    <property type="project" value="TreeGrafter"/>
</dbReference>
<dbReference type="InterPro" id="IPR012327">
    <property type="entry name" value="MeTrfase_D12"/>
</dbReference>
<dbReference type="GO" id="GO:0006298">
    <property type="term" value="P:mismatch repair"/>
    <property type="evidence" value="ECO:0007669"/>
    <property type="project" value="TreeGrafter"/>
</dbReference>
<evidence type="ECO:0000256" key="5">
    <source>
        <dbReference type="ARBA" id="ARBA00022691"/>
    </source>
</evidence>
<name>A0A2P5P527_9CHLR</name>
<sequence>MPFDEAIERFARVNTKDVEATVCSRDAAPFVKWAGGKRGIIDQLVNRLPDKFGEYYEPFAGGAALFFEISDNLKKAYISDSNLDLMITYAVVKDMPDALIKKLEDHAKKDSEEYYYKVRAQHNLKDAVDTAARFIYLNKTCYNGLYRVNKKGEFNVPRGRYANPDVVNKENILAASQALKKAELRYREFDKITPKSGDLVYFDPPYHPTDTASFTQYTKLDFSEKDQQRLANFALELHRQGVYVMLSNSDTPYIRNLYNNTAWNLSVVSAPRLVNCKAEGRVAVKELLVRNYAGNDPGRDTG</sequence>
<dbReference type="GO" id="GO:1904047">
    <property type="term" value="F:S-adenosyl-L-methionine binding"/>
    <property type="evidence" value="ECO:0007669"/>
    <property type="project" value="TreeGrafter"/>
</dbReference>
<evidence type="ECO:0000313" key="9">
    <source>
        <dbReference type="EMBL" id="PPD57404.1"/>
    </source>
</evidence>
<organism evidence="9 10">
    <name type="scientific">Dehalogenimonas etheniformans</name>
    <dbReference type="NCBI Taxonomy" id="1536648"/>
    <lineage>
        <taxon>Bacteria</taxon>
        <taxon>Bacillati</taxon>
        <taxon>Chloroflexota</taxon>
        <taxon>Dehalococcoidia</taxon>
        <taxon>Dehalococcoidales</taxon>
        <taxon>Dehalococcoidaceae</taxon>
        <taxon>Dehalogenimonas</taxon>
    </lineage>
</organism>
<dbReference type="PANTHER" id="PTHR30481:SF3">
    <property type="entry name" value="DNA ADENINE METHYLASE"/>
    <property type="match status" value="1"/>
</dbReference>
<proteinExistence type="inferred from homology"/>
<dbReference type="PIRSF" id="PIRSF000398">
    <property type="entry name" value="M_m6A_EcoRV"/>
    <property type="match status" value="1"/>
</dbReference>
<comment type="similarity">
    <text evidence="1 8">Belongs to the N(4)/N(6)-methyltransferase family.</text>
</comment>
<keyword evidence="5 8" id="KW-0949">S-adenosyl-L-methionine</keyword>
<dbReference type="GO" id="GO:0009307">
    <property type="term" value="P:DNA restriction-modification system"/>
    <property type="evidence" value="ECO:0007669"/>
    <property type="project" value="InterPro"/>
</dbReference>
<dbReference type="GO" id="GO:0009007">
    <property type="term" value="F:site-specific DNA-methyltransferase (adenine-specific) activity"/>
    <property type="evidence" value="ECO:0007669"/>
    <property type="project" value="UniProtKB-UniRule"/>
</dbReference>